<organism evidence="2 3">
    <name type="scientific">Streptomyces bangladeshensis</name>
    <dbReference type="NCBI Taxonomy" id="295352"/>
    <lineage>
        <taxon>Bacteria</taxon>
        <taxon>Bacillati</taxon>
        <taxon>Actinomycetota</taxon>
        <taxon>Actinomycetes</taxon>
        <taxon>Kitasatosporales</taxon>
        <taxon>Streptomycetaceae</taxon>
        <taxon>Streptomyces</taxon>
    </lineage>
</organism>
<evidence type="ECO:0000313" key="2">
    <source>
        <dbReference type="EMBL" id="GAA2204818.1"/>
    </source>
</evidence>
<name>A0ABP5P2T0_9ACTN</name>
<gene>
    <name evidence="2" type="ORF">GCM10009787_73450</name>
</gene>
<dbReference type="EMBL" id="BAAAOQ010000036">
    <property type="protein sequence ID" value="GAA2204818.1"/>
    <property type="molecule type" value="Genomic_DNA"/>
</dbReference>
<dbReference type="Proteomes" id="UP001501391">
    <property type="component" value="Unassembled WGS sequence"/>
</dbReference>
<comment type="caution">
    <text evidence="2">The sequence shown here is derived from an EMBL/GenBank/DDBJ whole genome shotgun (WGS) entry which is preliminary data.</text>
</comment>
<dbReference type="RefSeq" id="WP_086696591.1">
    <property type="nucleotide sequence ID" value="NZ_BAAAOQ010000036.1"/>
</dbReference>
<sequence>MRALRRALVTAVVTSLSILSLAAVDATAAQPSRPAAASARAAAPVPVDTPVHLVESATDRGVGYEVYAGWDYVLLANDSGNPGTRVVFHPQGDGYTIESTSGNWGGYTYWHVVGNGIRLDTRENATVFQVVAGGRGLLLKDAYGNYATYPIGGKGWLQMYASVLPNFRDFGYFRVQQ</sequence>
<evidence type="ECO:0000313" key="3">
    <source>
        <dbReference type="Proteomes" id="UP001501391"/>
    </source>
</evidence>
<feature type="chain" id="PRO_5045548711" evidence="1">
    <location>
        <begin position="23"/>
        <end position="177"/>
    </location>
</feature>
<evidence type="ECO:0000256" key="1">
    <source>
        <dbReference type="SAM" id="SignalP"/>
    </source>
</evidence>
<keyword evidence="3" id="KW-1185">Reference proteome</keyword>
<feature type="signal peptide" evidence="1">
    <location>
        <begin position="1"/>
        <end position="22"/>
    </location>
</feature>
<reference evidence="3" key="1">
    <citation type="journal article" date="2019" name="Int. J. Syst. Evol. Microbiol.">
        <title>The Global Catalogue of Microorganisms (GCM) 10K type strain sequencing project: providing services to taxonomists for standard genome sequencing and annotation.</title>
        <authorList>
            <consortium name="The Broad Institute Genomics Platform"/>
            <consortium name="The Broad Institute Genome Sequencing Center for Infectious Disease"/>
            <person name="Wu L."/>
            <person name="Ma J."/>
        </authorList>
    </citation>
    <scope>NUCLEOTIDE SEQUENCE [LARGE SCALE GENOMIC DNA]</scope>
    <source>
        <strain evidence="3">JCM 14924</strain>
    </source>
</reference>
<accession>A0ABP5P2T0</accession>
<keyword evidence="1" id="KW-0732">Signal</keyword>
<proteinExistence type="predicted"/>
<protein>
    <submittedName>
        <fullName evidence="2">Uncharacterized protein</fullName>
    </submittedName>
</protein>